<dbReference type="Proteomes" id="UP000078463">
    <property type="component" value="Chromosome"/>
</dbReference>
<sequence>MRGSFPLRYALLTLVLAVFTYLYGLDSRFAPKNGDEYPYMHIVRMTADAGSWLPLQSQMDGIKNTKPPLIFWQGIASTSWASQWSLENLRWPSVLYTGLTAFFLFLAVRRFSGKTQTGFLAAFVWLSFFASYRYGRPFLTDPPEVFWLSLPFFALLYWGKSAFESKLLFPVLAGICFGLALFAKSFAYIVPATLALGLYYWHWRQWSIPQTLIRDLYKLILIGVLALGVFGLWFVLDPQPEAVWREFVLGENAGKFAARSSNYFMDFVRGGDSIWILLLTTVTNAGLSTFVLLSTLMQCWRERRFLSVEEVLLLLLIGAFLVVFSLPSQRSGRYLLPVMPAFAALIALHWERLPFWGFRIALLLQGLVLSILLWLGINLQTSLFMGDAGSWSYSPTHWGLMAIALIVVLIGLIKKSQCKTLALMGCFLVYCALTSSLGPLEGNLGRFSAQTIAQVQGKDVWIPCDYRAKDEEYRLLLPGAQLHGYLAKDAGNSESLTKTYPLVAVHAPLGSAPAICDSCLILGQRMEMRARHSDEEIKAMLLGHIGEYLFVTEYLIATPVLSTELLNVKDVCR</sequence>
<evidence type="ECO:0000259" key="9">
    <source>
        <dbReference type="Pfam" id="PF02366"/>
    </source>
</evidence>
<feature type="transmembrane region" description="Helical" evidence="8">
    <location>
        <begin position="89"/>
        <end position="108"/>
    </location>
</feature>
<evidence type="ECO:0000313" key="10">
    <source>
        <dbReference type="EMBL" id="ANI99802.1"/>
    </source>
</evidence>
<dbReference type="PANTHER" id="PTHR33908:SF11">
    <property type="entry name" value="MEMBRANE PROTEIN"/>
    <property type="match status" value="1"/>
</dbReference>
<keyword evidence="7 8" id="KW-0472">Membrane</keyword>
<name>A0A191UFS6_9BURK</name>
<dbReference type="AlphaFoldDB" id="A0A191UFS6"/>
<accession>A0A191UFS6</accession>
<evidence type="ECO:0000256" key="6">
    <source>
        <dbReference type="ARBA" id="ARBA00022989"/>
    </source>
</evidence>
<dbReference type="EMBL" id="CP015922">
    <property type="protein sequence ID" value="ANI99802.1"/>
    <property type="molecule type" value="Genomic_DNA"/>
</dbReference>
<comment type="subcellular location">
    <subcellularLocation>
        <location evidence="1">Cell membrane</location>
        <topology evidence="1">Multi-pass membrane protein</topology>
    </subcellularLocation>
</comment>
<dbReference type="RefSeq" id="WP_068948810.1">
    <property type="nucleotide sequence ID" value="NZ_CP015922.1"/>
</dbReference>
<dbReference type="Pfam" id="PF02366">
    <property type="entry name" value="PMT"/>
    <property type="match status" value="1"/>
</dbReference>
<evidence type="ECO:0000256" key="3">
    <source>
        <dbReference type="ARBA" id="ARBA00022676"/>
    </source>
</evidence>
<feature type="domain" description="ArnT-like N-terminal" evidence="9">
    <location>
        <begin position="29"/>
        <end position="234"/>
    </location>
</feature>
<dbReference type="OrthoDB" id="8879647at2"/>
<evidence type="ECO:0000256" key="5">
    <source>
        <dbReference type="ARBA" id="ARBA00022692"/>
    </source>
</evidence>
<keyword evidence="5 8" id="KW-0812">Transmembrane</keyword>
<reference evidence="11" key="1">
    <citation type="submission" date="2016-05" db="EMBL/GenBank/DDBJ databases">
        <title>Polynucleobacter sp. QLW-P1FAT50C-4 genome.</title>
        <authorList>
            <person name="Hahn M.W."/>
        </authorList>
    </citation>
    <scope>NUCLEOTIDE SEQUENCE [LARGE SCALE GENOMIC DNA]</scope>
    <source>
        <strain evidence="11">QLW-P1FAT50C-4</strain>
    </source>
</reference>
<feature type="transmembrane region" description="Helical" evidence="8">
    <location>
        <begin position="115"/>
        <end position="132"/>
    </location>
</feature>
<feature type="transmembrane region" description="Helical" evidence="8">
    <location>
        <begin position="274"/>
        <end position="293"/>
    </location>
</feature>
<evidence type="ECO:0000256" key="8">
    <source>
        <dbReference type="SAM" id="Phobius"/>
    </source>
</evidence>
<feature type="transmembrane region" description="Helical" evidence="8">
    <location>
        <begin position="188"/>
        <end position="204"/>
    </location>
</feature>
<feature type="transmembrane region" description="Helical" evidence="8">
    <location>
        <begin position="7"/>
        <end position="25"/>
    </location>
</feature>
<dbReference type="GO" id="GO:0000030">
    <property type="term" value="F:mannosyltransferase activity"/>
    <property type="evidence" value="ECO:0007669"/>
    <property type="project" value="InterPro"/>
</dbReference>
<gene>
    <name evidence="10" type="ORF">A8O14_06785</name>
</gene>
<protein>
    <submittedName>
        <fullName evidence="10">Glycosyl transferase</fullName>
    </submittedName>
</protein>
<proteinExistence type="predicted"/>
<feature type="transmembrane region" description="Helical" evidence="8">
    <location>
        <begin position="305"/>
        <end position="326"/>
    </location>
</feature>
<feature type="transmembrane region" description="Helical" evidence="8">
    <location>
        <begin position="332"/>
        <end position="350"/>
    </location>
</feature>
<feature type="transmembrane region" description="Helical" evidence="8">
    <location>
        <begin position="216"/>
        <end position="236"/>
    </location>
</feature>
<keyword evidence="4 10" id="KW-0808">Transferase</keyword>
<feature type="transmembrane region" description="Helical" evidence="8">
    <location>
        <begin position="357"/>
        <end position="377"/>
    </location>
</feature>
<feature type="transmembrane region" description="Helical" evidence="8">
    <location>
        <begin position="167"/>
        <end position="182"/>
    </location>
</feature>
<evidence type="ECO:0000313" key="11">
    <source>
        <dbReference type="Proteomes" id="UP000078463"/>
    </source>
</evidence>
<dbReference type="GO" id="GO:0016763">
    <property type="term" value="F:pentosyltransferase activity"/>
    <property type="evidence" value="ECO:0007669"/>
    <property type="project" value="TreeGrafter"/>
</dbReference>
<feature type="transmembrane region" description="Helical" evidence="8">
    <location>
        <begin position="397"/>
        <end position="413"/>
    </location>
</feature>
<dbReference type="KEGG" id="pwu:A8O14_06785"/>
<evidence type="ECO:0000256" key="2">
    <source>
        <dbReference type="ARBA" id="ARBA00022475"/>
    </source>
</evidence>
<evidence type="ECO:0000256" key="1">
    <source>
        <dbReference type="ARBA" id="ARBA00004651"/>
    </source>
</evidence>
<keyword evidence="6 8" id="KW-1133">Transmembrane helix</keyword>
<evidence type="ECO:0000256" key="7">
    <source>
        <dbReference type="ARBA" id="ARBA00023136"/>
    </source>
</evidence>
<evidence type="ECO:0000256" key="4">
    <source>
        <dbReference type="ARBA" id="ARBA00022679"/>
    </source>
</evidence>
<feature type="transmembrane region" description="Helical" evidence="8">
    <location>
        <begin position="144"/>
        <end position="160"/>
    </location>
</feature>
<keyword evidence="2" id="KW-1003">Cell membrane</keyword>
<dbReference type="PANTHER" id="PTHR33908">
    <property type="entry name" value="MANNOSYLTRANSFERASE YKCB-RELATED"/>
    <property type="match status" value="1"/>
</dbReference>
<dbReference type="STRING" id="1743168.A8O14_06785"/>
<dbReference type="InterPro" id="IPR050297">
    <property type="entry name" value="LipidA_mod_glycosyltrf_83"/>
</dbReference>
<dbReference type="GO" id="GO:0005886">
    <property type="term" value="C:plasma membrane"/>
    <property type="evidence" value="ECO:0007669"/>
    <property type="project" value="UniProtKB-SubCell"/>
</dbReference>
<dbReference type="InterPro" id="IPR003342">
    <property type="entry name" value="ArnT-like_N"/>
</dbReference>
<dbReference type="GO" id="GO:0009103">
    <property type="term" value="P:lipopolysaccharide biosynthetic process"/>
    <property type="evidence" value="ECO:0007669"/>
    <property type="project" value="UniProtKB-ARBA"/>
</dbReference>
<feature type="transmembrane region" description="Helical" evidence="8">
    <location>
        <begin position="420"/>
        <end position="440"/>
    </location>
</feature>
<dbReference type="GO" id="GO:0006493">
    <property type="term" value="P:protein O-linked glycosylation"/>
    <property type="evidence" value="ECO:0007669"/>
    <property type="project" value="InterPro"/>
</dbReference>
<keyword evidence="11" id="KW-1185">Reference proteome</keyword>
<organism evidence="10 11">
    <name type="scientific">Polynucleobacter wuianus</name>
    <dbReference type="NCBI Taxonomy" id="1743168"/>
    <lineage>
        <taxon>Bacteria</taxon>
        <taxon>Pseudomonadati</taxon>
        <taxon>Pseudomonadota</taxon>
        <taxon>Betaproteobacteria</taxon>
        <taxon>Burkholderiales</taxon>
        <taxon>Burkholderiaceae</taxon>
        <taxon>Polynucleobacter</taxon>
    </lineage>
</organism>
<keyword evidence="3" id="KW-0328">Glycosyltransferase</keyword>